<dbReference type="InterPro" id="IPR045882">
    <property type="entry name" value="GPT1/2"/>
</dbReference>
<evidence type="ECO:0000313" key="2">
    <source>
        <dbReference type="EMBL" id="KAG6409382.1"/>
    </source>
</evidence>
<keyword evidence="3" id="KW-1185">Reference proteome</keyword>
<protein>
    <submittedName>
        <fullName evidence="2">Uncharacterized protein</fullName>
    </submittedName>
</protein>
<proteinExistence type="predicted"/>
<accession>A0A8X8ZL67</accession>
<reference evidence="2" key="2">
    <citation type="submission" date="2020-08" db="EMBL/GenBank/DDBJ databases">
        <title>Plant Genome Project.</title>
        <authorList>
            <person name="Zhang R.-G."/>
        </authorList>
    </citation>
    <scope>NUCLEOTIDE SEQUENCE</scope>
    <source>
        <strain evidence="2">Huo1</strain>
        <tissue evidence="2">Leaf</tissue>
    </source>
</reference>
<evidence type="ECO:0000313" key="3">
    <source>
        <dbReference type="Proteomes" id="UP000298416"/>
    </source>
</evidence>
<name>A0A8X8ZL67_SALSN</name>
<dbReference type="PANTHER" id="PTHR33737:SF2">
    <property type="entry name" value="OS12G0102700 PROTEIN"/>
    <property type="match status" value="1"/>
</dbReference>
<evidence type="ECO:0000256" key="1">
    <source>
        <dbReference type="SAM" id="MobiDB-lite"/>
    </source>
</evidence>
<dbReference type="PANTHER" id="PTHR33737">
    <property type="entry name" value="OS05G0121800 PROTEIN"/>
    <property type="match status" value="1"/>
</dbReference>
<feature type="region of interest" description="Disordered" evidence="1">
    <location>
        <begin position="233"/>
        <end position="308"/>
    </location>
</feature>
<comment type="caution">
    <text evidence="2">The sequence shown here is derived from an EMBL/GenBank/DDBJ whole genome shotgun (WGS) entry which is preliminary data.</text>
</comment>
<organism evidence="2">
    <name type="scientific">Salvia splendens</name>
    <name type="common">Scarlet sage</name>
    <dbReference type="NCBI Taxonomy" id="180675"/>
    <lineage>
        <taxon>Eukaryota</taxon>
        <taxon>Viridiplantae</taxon>
        <taxon>Streptophyta</taxon>
        <taxon>Embryophyta</taxon>
        <taxon>Tracheophyta</taxon>
        <taxon>Spermatophyta</taxon>
        <taxon>Magnoliopsida</taxon>
        <taxon>eudicotyledons</taxon>
        <taxon>Gunneridae</taxon>
        <taxon>Pentapetalae</taxon>
        <taxon>asterids</taxon>
        <taxon>lamiids</taxon>
        <taxon>Lamiales</taxon>
        <taxon>Lamiaceae</taxon>
        <taxon>Nepetoideae</taxon>
        <taxon>Mentheae</taxon>
        <taxon>Salviinae</taxon>
        <taxon>Salvia</taxon>
        <taxon>Salvia subgen. Calosphace</taxon>
        <taxon>core Calosphace</taxon>
    </lineage>
</organism>
<feature type="compositionally biased region" description="Basic and acidic residues" evidence="1">
    <location>
        <begin position="248"/>
        <end position="259"/>
    </location>
</feature>
<dbReference type="EMBL" id="PNBA02000010">
    <property type="protein sequence ID" value="KAG6409382.1"/>
    <property type="molecule type" value="Genomic_DNA"/>
</dbReference>
<feature type="compositionally biased region" description="Polar residues" evidence="1">
    <location>
        <begin position="297"/>
        <end position="308"/>
    </location>
</feature>
<dbReference type="Proteomes" id="UP000298416">
    <property type="component" value="Unassembled WGS sequence"/>
</dbReference>
<dbReference type="GO" id="GO:0008017">
    <property type="term" value="F:microtubule binding"/>
    <property type="evidence" value="ECO:0007669"/>
    <property type="project" value="InterPro"/>
</dbReference>
<sequence length="375" mass="41946">MEFGHSGDVMKKRTSFGLSVADEKIKLIDILSEDDYFLVSSPFCDHSLQSSISELERMEQKEKNLFYGNSEESRPSFLRRSLAWDSAFDSSGVLDQEDFLFINNGASETSLLPANHEVRNRIYEPESTLNDAGLSADWFELQPSFIESMTSKSLNLNVVERKSSKSGLKPIVQSSRKGDMLCKNKMKTNPASIGKSINLESEGKMKKELSIRRASCNKNLSRISNLSMDNKSMKTSLALSSPVHKQRRSVDSKDVKEASNMRPSGLRPPSPCHRFFDESTPQQAERSRKLPQRNHRNPSSESAKSGASTIDNLCRSFEGFALNGGSWRTASTKPCRRTPLADRSSKCNFSGAFASPLMEPKKDKLVRRASSVRHV</sequence>
<dbReference type="AlphaFoldDB" id="A0A8X8ZL67"/>
<gene>
    <name evidence="2" type="ORF">SASPL_127421</name>
</gene>
<reference evidence="2" key="1">
    <citation type="submission" date="2018-01" db="EMBL/GenBank/DDBJ databases">
        <authorList>
            <person name="Mao J.F."/>
        </authorList>
    </citation>
    <scope>NUCLEOTIDE SEQUENCE</scope>
    <source>
        <strain evidence="2">Huo1</strain>
        <tissue evidence="2">Leaf</tissue>
    </source>
</reference>